<feature type="region of interest" description="Disordered" evidence="1">
    <location>
        <begin position="400"/>
        <end position="469"/>
    </location>
</feature>
<protein>
    <submittedName>
        <fullName evidence="2">Uncharacterized protein</fullName>
    </submittedName>
</protein>
<dbReference type="AlphaFoldDB" id="A0AAX3LTL1"/>
<gene>
    <name evidence="2" type="ORF">PL336_16605</name>
</gene>
<dbReference type="Proteomes" id="UP001210770">
    <property type="component" value="Plasmid unnamed1"/>
</dbReference>
<evidence type="ECO:0000313" key="2">
    <source>
        <dbReference type="EMBL" id="WCE72111.1"/>
    </source>
</evidence>
<reference evidence="2" key="1">
    <citation type="submission" date="2023-01" db="EMBL/GenBank/DDBJ databases">
        <title>Comparative genomic analysis of cold water coral derived Sulfitobacter faviae: insights into their metabolism and habitat adaptation.</title>
        <authorList>
            <person name="Guo Y."/>
            <person name="Lin S."/>
            <person name="Huang Z."/>
            <person name="Tang K."/>
            <person name="Wang X."/>
        </authorList>
    </citation>
    <scope>NUCLEOTIDE SEQUENCE</scope>
    <source>
        <strain evidence="2">SCSIO W_1865</strain>
        <plasmid evidence="2">unnamed1</plasmid>
    </source>
</reference>
<geneLocation type="plasmid" evidence="2 3">
    <name>unnamed1</name>
</geneLocation>
<evidence type="ECO:0000313" key="3">
    <source>
        <dbReference type="Proteomes" id="UP001210770"/>
    </source>
</evidence>
<organism evidence="2 3">
    <name type="scientific">Sulfitobacter faviae</name>
    <dbReference type="NCBI Taxonomy" id="1775881"/>
    <lineage>
        <taxon>Bacteria</taxon>
        <taxon>Pseudomonadati</taxon>
        <taxon>Pseudomonadota</taxon>
        <taxon>Alphaproteobacteria</taxon>
        <taxon>Rhodobacterales</taxon>
        <taxon>Roseobacteraceae</taxon>
        <taxon>Sulfitobacter</taxon>
    </lineage>
</organism>
<sequence>MLIGWSPHQASANLHQPSAYLLDSKVLKAVGKSRVWEVREPAPELLLGQPSIVQSAISALRFEKKYRVATLSFAASDIDVAAFNAGERAARDPVAAAIDLFLEMAFAGVPEPNRPPVFAGTHTHTGRLEINIAMPRFVWTPAGELRSYNPYPPMKGSQNAWDALGDFLTKTFDWENPRSPDNARAVAGPDWLEKRVAAALRDNVKFTTATPKLFMLQGAKRIAASRQGRDRAGFLPLMTKVAAAVKYYPEPRPGGALALVSETDPHPLVLHGTCLGTGTAAERALLRPYPKRTLSEYWHRRAAWNTSRYAKDAWAPTEPDWEERVQTPQLALPSCHPDMPRPMQAPQRFATVARRFAAELRRLREHLARTTAHALIGACLATFDRRALRRITTRLETLSYDHNPSHHGTLGGLDERPLQSSSAGAGPARRAGGGRGGHGPGLGDERHSPRDGAAQPRPRSGSPGDQRERICDKAGAAGDLPGYRLDQGAALSGCLRAIDMIRALRGAAQSVSAQRNIAIGMDHEGSFNVAGPNWEIAFARTGEITGIGDLSQEDYETFLHAVCDRLQISPGALQPREESDTAFSPSL</sequence>
<evidence type="ECO:0000256" key="1">
    <source>
        <dbReference type="SAM" id="MobiDB-lite"/>
    </source>
</evidence>
<dbReference type="EMBL" id="CP116424">
    <property type="protein sequence ID" value="WCE72111.1"/>
    <property type="molecule type" value="Genomic_DNA"/>
</dbReference>
<accession>A0AAX3LTL1</accession>
<proteinExistence type="predicted"/>
<keyword evidence="2" id="KW-0614">Plasmid</keyword>
<name>A0AAX3LTL1_9RHOB</name>
<feature type="compositionally biased region" description="Gly residues" evidence="1">
    <location>
        <begin position="431"/>
        <end position="442"/>
    </location>
</feature>
<dbReference type="RefSeq" id="WP_271690163.1">
    <property type="nucleotide sequence ID" value="NZ_CP116424.1"/>
</dbReference>